<evidence type="ECO:0000313" key="2">
    <source>
        <dbReference type="EMBL" id="KAA1399591.1"/>
    </source>
</evidence>
<sequence length="134" mass="14170">MAETATTTPSYARTFFALVGVNVLTVVAAYALLINDEDIRSLVAAILLFGVIVAQAARCGPYAATLAWVATLPIAVAMAFLIAAHPRLDWSGPGEPDQITLTPLVPVIVGFYAIGFALIVTTAHLAYMAVRKPR</sequence>
<evidence type="ECO:0000256" key="1">
    <source>
        <dbReference type="SAM" id="Phobius"/>
    </source>
</evidence>
<organism evidence="2 3">
    <name type="scientific">Aeromicrobium ginsengisoli</name>
    <dbReference type="NCBI Taxonomy" id="363867"/>
    <lineage>
        <taxon>Bacteria</taxon>
        <taxon>Bacillati</taxon>
        <taxon>Actinomycetota</taxon>
        <taxon>Actinomycetes</taxon>
        <taxon>Propionibacteriales</taxon>
        <taxon>Nocardioidaceae</taxon>
        <taxon>Aeromicrobium</taxon>
    </lineage>
</organism>
<protein>
    <submittedName>
        <fullName evidence="2">Uncharacterized protein</fullName>
    </submittedName>
</protein>
<evidence type="ECO:0000313" key="3">
    <source>
        <dbReference type="Proteomes" id="UP000380867"/>
    </source>
</evidence>
<accession>A0A5M4FHR8</accession>
<dbReference type="Proteomes" id="UP000380867">
    <property type="component" value="Unassembled WGS sequence"/>
</dbReference>
<dbReference type="AlphaFoldDB" id="A0A5M4FHR8"/>
<feature type="transmembrane region" description="Helical" evidence="1">
    <location>
        <begin position="39"/>
        <end position="57"/>
    </location>
</feature>
<keyword evidence="1" id="KW-1133">Transmembrane helix</keyword>
<keyword evidence="3" id="KW-1185">Reference proteome</keyword>
<keyword evidence="1" id="KW-0472">Membrane</keyword>
<proteinExistence type="predicted"/>
<comment type="caution">
    <text evidence="2">The sequence shown here is derived from an EMBL/GenBank/DDBJ whole genome shotgun (WGS) entry which is preliminary data.</text>
</comment>
<feature type="transmembrane region" description="Helical" evidence="1">
    <location>
        <begin position="104"/>
        <end position="130"/>
    </location>
</feature>
<dbReference type="RefSeq" id="WP_149687728.1">
    <property type="nucleotide sequence ID" value="NZ_SDPQ02000001.1"/>
</dbReference>
<feature type="transmembrane region" description="Helical" evidence="1">
    <location>
        <begin position="64"/>
        <end position="84"/>
    </location>
</feature>
<reference evidence="2" key="1">
    <citation type="submission" date="2019-09" db="EMBL/GenBank/DDBJ databases">
        <authorList>
            <person name="Li J."/>
        </authorList>
    </citation>
    <scope>NUCLEOTIDE SEQUENCE [LARGE SCALE GENOMIC DNA]</scope>
    <source>
        <strain evidence="2">JCM 14732</strain>
    </source>
</reference>
<dbReference type="EMBL" id="SDPQ02000001">
    <property type="protein sequence ID" value="KAA1399591.1"/>
    <property type="molecule type" value="Genomic_DNA"/>
</dbReference>
<gene>
    <name evidence="2" type="ORF">ESP70_002160</name>
</gene>
<feature type="transmembrane region" description="Helical" evidence="1">
    <location>
        <begin position="12"/>
        <end position="33"/>
    </location>
</feature>
<name>A0A5M4FHR8_9ACTN</name>
<keyword evidence="1" id="KW-0812">Transmembrane</keyword>
<dbReference type="OrthoDB" id="5188521at2"/>